<feature type="domain" description="Gfo/Idh/MocA-like oxidoreductase N-terminal" evidence="1">
    <location>
        <begin position="4"/>
        <end position="117"/>
    </location>
</feature>
<dbReference type="OrthoDB" id="9792085at2"/>
<reference evidence="3" key="1">
    <citation type="submission" date="2016-10" db="EMBL/GenBank/DDBJ databases">
        <title>Genome sequence of Streptomyces mangrovisoli MUSC 149.</title>
        <authorList>
            <person name="Lee L.-H."/>
            <person name="Ser H.-L."/>
        </authorList>
    </citation>
    <scope>NUCLEOTIDE SEQUENCE [LARGE SCALE GENOMIC DNA]</scope>
    <source>
        <strain evidence="3">MUSC 149</strain>
    </source>
</reference>
<accession>A0A1J4P128</accession>
<dbReference type="Proteomes" id="UP000034196">
    <property type="component" value="Unassembled WGS sequence"/>
</dbReference>
<evidence type="ECO:0000313" key="3">
    <source>
        <dbReference type="EMBL" id="OIJ68304.1"/>
    </source>
</evidence>
<dbReference type="InterPro" id="IPR055170">
    <property type="entry name" value="GFO_IDH_MocA-like_dom"/>
</dbReference>
<dbReference type="InterPro" id="IPR036291">
    <property type="entry name" value="NAD(P)-bd_dom_sf"/>
</dbReference>
<dbReference type="RefSeq" id="WP_046584371.1">
    <property type="nucleotide sequence ID" value="NZ_LAVA02000016.1"/>
</dbReference>
<evidence type="ECO:0000313" key="4">
    <source>
        <dbReference type="Proteomes" id="UP000034196"/>
    </source>
</evidence>
<dbReference type="Pfam" id="PF22725">
    <property type="entry name" value="GFO_IDH_MocA_C3"/>
    <property type="match status" value="1"/>
</dbReference>
<dbReference type="InterPro" id="IPR000683">
    <property type="entry name" value="Gfo/Idh/MocA-like_OxRdtase_N"/>
</dbReference>
<dbReference type="Pfam" id="PF01408">
    <property type="entry name" value="GFO_IDH_MocA"/>
    <property type="match status" value="1"/>
</dbReference>
<dbReference type="SUPFAM" id="SSF51735">
    <property type="entry name" value="NAD(P)-binding Rossmann-fold domains"/>
    <property type="match status" value="1"/>
</dbReference>
<dbReference type="Gene3D" id="3.40.50.720">
    <property type="entry name" value="NAD(P)-binding Rossmann-like Domain"/>
    <property type="match status" value="1"/>
</dbReference>
<dbReference type="SUPFAM" id="SSF55347">
    <property type="entry name" value="Glyceraldehyde-3-phosphate dehydrogenase-like, C-terminal domain"/>
    <property type="match status" value="1"/>
</dbReference>
<name>A0A1J4P128_9ACTN</name>
<dbReference type="STRING" id="1428628.WN71_007685"/>
<dbReference type="GO" id="GO:0000166">
    <property type="term" value="F:nucleotide binding"/>
    <property type="evidence" value="ECO:0007669"/>
    <property type="project" value="InterPro"/>
</dbReference>
<feature type="domain" description="GFO/IDH/MocA-like oxidoreductase" evidence="2">
    <location>
        <begin position="144"/>
        <end position="255"/>
    </location>
</feature>
<dbReference type="PANTHER" id="PTHR43249">
    <property type="entry name" value="UDP-N-ACETYL-2-AMINO-2-DEOXY-D-GLUCURONATE OXIDASE"/>
    <property type="match status" value="1"/>
</dbReference>
<protein>
    <recommendedName>
        <fullName evidence="5">Oxidoreductase</fullName>
    </recommendedName>
</protein>
<comment type="caution">
    <text evidence="3">The sequence shown here is derived from an EMBL/GenBank/DDBJ whole genome shotgun (WGS) entry which is preliminary data.</text>
</comment>
<dbReference type="PANTHER" id="PTHR43249:SF1">
    <property type="entry name" value="D-GLUCOSIDE 3-DEHYDROGENASE"/>
    <property type="match status" value="1"/>
</dbReference>
<evidence type="ECO:0000259" key="1">
    <source>
        <dbReference type="Pfam" id="PF01408"/>
    </source>
</evidence>
<dbReference type="EMBL" id="LAVA02000016">
    <property type="protein sequence ID" value="OIJ68304.1"/>
    <property type="molecule type" value="Genomic_DNA"/>
</dbReference>
<dbReference type="AlphaFoldDB" id="A0A1J4P128"/>
<evidence type="ECO:0000259" key="2">
    <source>
        <dbReference type="Pfam" id="PF22725"/>
    </source>
</evidence>
<proteinExistence type="predicted"/>
<evidence type="ECO:0008006" key="5">
    <source>
        <dbReference type="Google" id="ProtNLM"/>
    </source>
</evidence>
<sequence length="377" mass="39332">MSGLRVAIVGTGFMGAVHARSAAVNGARLVGVIGSTPLKGRAAAQRFGAERGFDSLEEALRHGVDVVHVCTPNATHARFARTALAAGVPVVCEKPLATDMGTAAELASLAADRDLATAVPFVYRYYASVREARARLARPGHRAPWLLHGSYLQDWLASPEATDWRVDAADGGATRAFGDIGVHWCDLAEFVTGQRITRIDARFARAFATRPGPDGAARPVATEDGAVVLLETDAGAVGSLVVSQASAGYKNALTFSFDGPDSSYAFRQEQPESLWIGGRDAHEVLVRDPGRGGAPVGRSAALPAGHPQGYYECFADFVADAHAAVRGEAVDGMPDFDAGLRAACIAEAVVASARDGGWVEVPTAADGHRVPAPVAVQ</sequence>
<gene>
    <name evidence="3" type="ORF">WN71_007685</name>
</gene>
<dbReference type="Gene3D" id="3.30.360.10">
    <property type="entry name" value="Dihydrodipicolinate Reductase, domain 2"/>
    <property type="match status" value="1"/>
</dbReference>
<keyword evidence="4" id="KW-1185">Reference proteome</keyword>
<organism evidence="3 4">
    <name type="scientific">Streptomyces mangrovisoli</name>
    <dbReference type="NCBI Taxonomy" id="1428628"/>
    <lineage>
        <taxon>Bacteria</taxon>
        <taxon>Bacillati</taxon>
        <taxon>Actinomycetota</taxon>
        <taxon>Actinomycetes</taxon>
        <taxon>Kitasatosporales</taxon>
        <taxon>Streptomycetaceae</taxon>
        <taxon>Streptomyces</taxon>
    </lineage>
</organism>
<dbReference type="InterPro" id="IPR052515">
    <property type="entry name" value="Gfo/Idh/MocA_Oxidoreductase"/>
</dbReference>